<dbReference type="SMART" id="SM01008">
    <property type="entry name" value="Ald_Xan_dh_C"/>
    <property type="match status" value="1"/>
</dbReference>
<dbReference type="PANTHER" id="PTHR11908">
    <property type="entry name" value="XANTHINE DEHYDROGENASE"/>
    <property type="match status" value="1"/>
</dbReference>
<feature type="domain" description="Aldehyde oxidase/xanthine dehydrogenase a/b hammerhead" evidence="3">
    <location>
        <begin position="56"/>
        <end position="163"/>
    </location>
</feature>
<dbReference type="SUPFAM" id="SSF56003">
    <property type="entry name" value="Molybdenum cofactor-binding domain"/>
    <property type="match status" value="1"/>
</dbReference>
<accession>A0ABP7RIY8</accession>
<dbReference type="InterPro" id="IPR036856">
    <property type="entry name" value="Ald_Oxase/Xan_DH_a/b_sf"/>
</dbReference>
<dbReference type="InterPro" id="IPR037165">
    <property type="entry name" value="AldOxase/xan_DH_Mopterin-bd_sf"/>
</dbReference>
<dbReference type="SUPFAM" id="SSF54665">
    <property type="entry name" value="CO dehydrogenase molybdoprotein N-domain-like"/>
    <property type="match status" value="1"/>
</dbReference>
<dbReference type="Pfam" id="PF20256">
    <property type="entry name" value="MoCoBD_2"/>
    <property type="match status" value="1"/>
</dbReference>
<dbReference type="InterPro" id="IPR008274">
    <property type="entry name" value="AldOxase/xan_DH_MoCoBD1"/>
</dbReference>
<comment type="caution">
    <text evidence="4">The sequence shown here is derived from an EMBL/GenBank/DDBJ whole genome shotgun (WGS) entry which is preliminary data.</text>
</comment>
<proteinExistence type="predicted"/>
<dbReference type="Pfam" id="PF01315">
    <property type="entry name" value="Ald_Xan_dh_C"/>
    <property type="match status" value="1"/>
</dbReference>
<evidence type="ECO:0000313" key="5">
    <source>
        <dbReference type="Proteomes" id="UP001501627"/>
    </source>
</evidence>
<dbReference type="InterPro" id="IPR016208">
    <property type="entry name" value="Ald_Oxase/xanthine_DH-like"/>
</dbReference>
<dbReference type="InterPro" id="IPR014309">
    <property type="entry name" value="Xanthine_DH_Mopterin-bd_su"/>
</dbReference>
<dbReference type="Proteomes" id="UP001501627">
    <property type="component" value="Unassembled WGS sequence"/>
</dbReference>
<dbReference type="Gene3D" id="3.30.365.10">
    <property type="entry name" value="Aldehyde oxidase/xanthine dehydrogenase, molybdopterin binding domain"/>
    <property type="match status" value="4"/>
</dbReference>
<dbReference type="InterPro" id="IPR000674">
    <property type="entry name" value="Ald_Oxase/Xan_DH_a/b"/>
</dbReference>
<evidence type="ECO:0000259" key="3">
    <source>
        <dbReference type="SMART" id="SM01008"/>
    </source>
</evidence>
<dbReference type="Pfam" id="PF02738">
    <property type="entry name" value="MoCoBD_1"/>
    <property type="match status" value="1"/>
</dbReference>
<dbReference type="Gene3D" id="3.90.1170.50">
    <property type="entry name" value="Aldehyde oxidase/xanthine dehydrogenase, a/b hammerhead"/>
    <property type="match status" value="1"/>
</dbReference>
<dbReference type="InterPro" id="IPR046867">
    <property type="entry name" value="AldOxase/xan_DH_MoCoBD2"/>
</dbReference>
<evidence type="ECO:0000313" key="4">
    <source>
        <dbReference type="EMBL" id="GAA3998197.1"/>
    </source>
</evidence>
<reference evidence="5" key="1">
    <citation type="journal article" date="2019" name="Int. J. Syst. Evol. Microbiol.">
        <title>The Global Catalogue of Microorganisms (GCM) 10K type strain sequencing project: providing services to taxonomists for standard genome sequencing and annotation.</title>
        <authorList>
            <consortium name="The Broad Institute Genomics Platform"/>
            <consortium name="The Broad Institute Genome Sequencing Center for Infectious Disease"/>
            <person name="Wu L."/>
            <person name="Ma J."/>
        </authorList>
    </citation>
    <scope>NUCLEOTIDE SEQUENCE [LARGE SCALE GENOMIC DNA]</scope>
    <source>
        <strain evidence="5">JCM 17561</strain>
    </source>
</reference>
<keyword evidence="1" id="KW-0500">Molybdenum</keyword>
<organism evidence="4 5">
    <name type="scientific">Comamonas faecalis</name>
    <dbReference type="NCBI Taxonomy" id="1387849"/>
    <lineage>
        <taxon>Bacteria</taxon>
        <taxon>Pseudomonadati</taxon>
        <taxon>Pseudomonadota</taxon>
        <taxon>Betaproteobacteria</taxon>
        <taxon>Burkholderiales</taxon>
        <taxon>Comamonadaceae</taxon>
        <taxon>Comamonas</taxon>
    </lineage>
</organism>
<dbReference type="PANTHER" id="PTHR11908:SF132">
    <property type="entry name" value="ALDEHYDE OXIDASE 1-RELATED"/>
    <property type="match status" value="1"/>
</dbReference>
<protein>
    <submittedName>
        <fullName evidence="4">Xanthine dehydrogenase molybdopterin binding subunit</fullName>
    </submittedName>
</protein>
<dbReference type="RefSeq" id="WP_103046014.1">
    <property type="nucleotide sequence ID" value="NZ_BAABBP010000020.1"/>
</dbReference>
<sequence>MNKAVPTALLQNAGVFADYQANQRQRLNASAESRAMEGGARVGVSRPHESAELHVSGSATYCDDIPELAGTLHCALGLSPVAAGRLLESDLAAVRAMPGVVRVLTAADIPGENNCGSVLHDDPILCDGEIRFLGQPVFAVIAHTREQARRAAALAKTVLKVEAAEPVLTPRQAHEKQQYVVPPMNLVRSTSGRDESGIRAAIASAPRRLTGSLDVGGQEQFYLEGQISYALPKEGGGMHVHCSTQHPSEMQFLVAHALGVRAHAVLVECRRMGGGFGGKESQSAQFACIAAIAARLLDRPVKLRLDRDDDFLITGRRHGFWYEYDVGYDDDGRILGVALQLVSHAGHSADLSAAVMTRAICHFDNAYWLPEVAMHGFCAKTNTQSNTAFRGFGGPQGAICIEYILDGIARSLGRDALAVRRANFYGVGENNVTPYRQTVSDNIIAPLVGQLVASSNYAARREEIAAFNAGSEVLKKGLALTPVKFGISFNVKHLNQAGALVHVYLDGSILVNHGGTEMGQGLNTKVAQVVAHELGVNFGRVRVSATDTSKVANTSATAASTGSDLNGKAAQDAAQKIRQRLAAHVAQQHGARIEDVRFANDQVTVAGKTLDFSAVVASAYLERVQLWSDGFYATPGLSWDAKTMTGHPFYYYAYGAAVSEVVVDTLTGEWKLLRADLLHDVGQSLNPAIDIGQIEGGFIQGMGWLTMEELVWHPKSGLLMTHAPSTYKIPTANDCPPTFNVRLFEGRNAEDSIHRSKAVGEPPLLLPFSVFFAIRDAIAAAGAPGCVPPLQAPATSEAILRAITAVQAAAH</sequence>
<keyword evidence="2" id="KW-0560">Oxidoreductase</keyword>
<keyword evidence="5" id="KW-1185">Reference proteome</keyword>
<name>A0ABP7RIY8_9BURK</name>
<dbReference type="NCBIfam" id="TIGR02965">
    <property type="entry name" value="xanthine_xdhB"/>
    <property type="match status" value="1"/>
</dbReference>
<gene>
    <name evidence="4" type="primary">xdhB</name>
    <name evidence="4" type="ORF">GCM10022279_22350</name>
</gene>
<evidence type="ECO:0000256" key="2">
    <source>
        <dbReference type="ARBA" id="ARBA00023002"/>
    </source>
</evidence>
<evidence type="ECO:0000256" key="1">
    <source>
        <dbReference type="ARBA" id="ARBA00022505"/>
    </source>
</evidence>
<dbReference type="EMBL" id="BAABBP010000020">
    <property type="protein sequence ID" value="GAA3998197.1"/>
    <property type="molecule type" value="Genomic_DNA"/>
</dbReference>